<feature type="compositionally biased region" description="Polar residues" evidence="4">
    <location>
        <begin position="35"/>
        <end position="47"/>
    </location>
</feature>
<evidence type="ECO:0000313" key="7">
    <source>
        <dbReference type="EMBL" id="KAF9699006.1"/>
    </source>
</evidence>
<proteinExistence type="predicted"/>
<evidence type="ECO:0000256" key="4">
    <source>
        <dbReference type="SAM" id="MobiDB-lite"/>
    </source>
</evidence>
<dbReference type="InterPro" id="IPR001876">
    <property type="entry name" value="Znf_RanBP2"/>
</dbReference>
<comment type="caution">
    <text evidence="7">The sequence shown here is derived from an EMBL/GenBank/DDBJ whole genome shotgun (WGS) entry which is preliminary data.</text>
</comment>
<keyword evidence="1" id="KW-0479">Metal-binding</keyword>
<protein>
    <recommendedName>
        <fullName evidence="6">RanBP2-type domain-containing protein</fullName>
    </recommendedName>
</protein>
<feature type="region of interest" description="Disordered" evidence="4">
    <location>
        <begin position="35"/>
        <end position="130"/>
    </location>
</feature>
<feature type="region of interest" description="Disordered" evidence="4">
    <location>
        <begin position="799"/>
        <end position="852"/>
    </location>
</feature>
<evidence type="ECO:0000256" key="3">
    <source>
        <dbReference type="ARBA" id="ARBA00022833"/>
    </source>
</evidence>
<accession>A0A8H7MFS3</accession>
<feature type="compositionally biased region" description="Polar residues" evidence="4">
    <location>
        <begin position="57"/>
        <end position="77"/>
    </location>
</feature>
<reference evidence="7" key="1">
    <citation type="submission" date="2018-12" db="EMBL/GenBank/DDBJ databases">
        <authorList>
            <person name="Syme R.A."/>
            <person name="Farfan-Caceres L."/>
            <person name="Lichtenzveig J."/>
        </authorList>
    </citation>
    <scope>NUCLEOTIDE SEQUENCE</scope>
    <source>
        <strain evidence="7">Al4</strain>
    </source>
</reference>
<name>A0A8H7MFS3_9PLEO</name>
<keyword evidence="8" id="KW-1185">Reference proteome</keyword>
<feature type="domain" description="RanBP2-type" evidence="6">
    <location>
        <begin position="7"/>
        <end position="26"/>
    </location>
</feature>
<feature type="transmembrane region" description="Helical" evidence="5">
    <location>
        <begin position="742"/>
        <end position="764"/>
    </location>
</feature>
<dbReference type="OrthoDB" id="5355526at2759"/>
<evidence type="ECO:0000256" key="2">
    <source>
        <dbReference type="ARBA" id="ARBA00022771"/>
    </source>
</evidence>
<evidence type="ECO:0000256" key="1">
    <source>
        <dbReference type="ARBA" id="ARBA00022723"/>
    </source>
</evidence>
<evidence type="ECO:0000313" key="8">
    <source>
        <dbReference type="Proteomes" id="UP000651452"/>
    </source>
</evidence>
<sequence>MDSNDTWNCAECGALNMMWYDVCPSCYKGTFEQASASNDSQFEQTPRPSGASEYGNPRSTPGESMYLNHSNNESKSTAVPLRPVKHSSFELEESDFEREESESEDTDGSTNDREILQPKNVEDADADDRSLASEDTGLLDCLRGLHVSEGSTDEEAKERIYLRKKKRWSSGVFKRSHSHSVEHDSSYSDDDFQDNDNLQARRLRRRLRGGLGAAHSDIDDPEPHTVSQKHRPTQGDWVFIQEMDPNRPDIALAVSQKKLDSESEASQTVESDDERMSLYAESIFSQESTCSSATGVSTASGYTHAEIRTATRELVSIFLEDIVTAQLYQLALENPRIGPDRLQRNLHRLLKIYSQNLHHEAHGELERLASQLVAVKARYVAQCIIEKFHVKPTSQRRHRIEAKAYDSDQEEVEEEDNIPPLDEDRFEDIAVLHQFLVGSAAFGLFREQLKSFVQPNPLQPPARIPTLLSEKGRKTETLLPVVQPTSSEQPNEKAPYNNDLRSRWIEQARCYCNNLLVAVELLEPQLPPGLTRLRWSCTCGDSFYSDVREYRPGGIEKLKKRMQDSGCLKVTATTYNQEHHVVVVQDDITWITTDCQLFRFLKTQLDLHRGYLARIFSTRRVQRIYFVKFLLNRGHRAQVRHHRTCCTASRCECIPPQLKVIKPPMGSGEYECNLSGPPDTRPPVCPEFMMHMFYSPDCIVGDDACVLDKLPKKTHSKLQEVTGTPPEGWGLYFQEDVDISTIIGVVFVILFSASLLFLILWTVLRDDIQGGSGTVLGRQTSNAFVLGIRHQDRLRHTPSWLARGTADVDTKPRQDSGKSEKRRRGEEEKRRRGEEEKRPLRSASPRQDGVARCMVWHV</sequence>
<keyword evidence="5" id="KW-0812">Transmembrane</keyword>
<evidence type="ECO:0000256" key="5">
    <source>
        <dbReference type="SAM" id="Phobius"/>
    </source>
</evidence>
<dbReference type="Proteomes" id="UP000651452">
    <property type="component" value="Unassembled WGS sequence"/>
</dbReference>
<feature type="region of interest" description="Disordered" evidence="4">
    <location>
        <begin position="212"/>
        <end position="233"/>
    </location>
</feature>
<evidence type="ECO:0000259" key="6">
    <source>
        <dbReference type="PROSITE" id="PS01358"/>
    </source>
</evidence>
<feature type="compositionally biased region" description="Basic and acidic residues" evidence="4">
    <location>
        <begin position="806"/>
        <end position="839"/>
    </location>
</feature>
<gene>
    <name evidence="7" type="ORF">EKO04_002893</name>
</gene>
<dbReference type="EMBL" id="RZGK01000005">
    <property type="protein sequence ID" value="KAF9699006.1"/>
    <property type="molecule type" value="Genomic_DNA"/>
</dbReference>
<dbReference type="PROSITE" id="PS01358">
    <property type="entry name" value="ZF_RANBP2_1"/>
    <property type="match status" value="1"/>
</dbReference>
<feature type="region of interest" description="Disordered" evidence="4">
    <location>
        <begin position="173"/>
        <end position="194"/>
    </location>
</feature>
<organism evidence="7 8">
    <name type="scientific">Ascochyta lentis</name>
    <dbReference type="NCBI Taxonomy" id="205686"/>
    <lineage>
        <taxon>Eukaryota</taxon>
        <taxon>Fungi</taxon>
        <taxon>Dikarya</taxon>
        <taxon>Ascomycota</taxon>
        <taxon>Pezizomycotina</taxon>
        <taxon>Dothideomycetes</taxon>
        <taxon>Pleosporomycetidae</taxon>
        <taxon>Pleosporales</taxon>
        <taxon>Pleosporineae</taxon>
        <taxon>Didymellaceae</taxon>
        <taxon>Ascochyta</taxon>
    </lineage>
</organism>
<keyword evidence="2" id="KW-0863">Zinc-finger</keyword>
<keyword evidence="5" id="KW-1133">Transmembrane helix</keyword>
<feature type="compositionally biased region" description="Basic and acidic residues" evidence="4">
    <location>
        <begin position="110"/>
        <end position="130"/>
    </location>
</feature>
<reference evidence="7" key="2">
    <citation type="submission" date="2020-09" db="EMBL/GenBank/DDBJ databases">
        <title>Reference genome assembly for Australian Ascochyta lentis isolate Al4.</title>
        <authorList>
            <person name="Lee R.C."/>
            <person name="Farfan-Caceres L.M."/>
            <person name="Debler J.W."/>
            <person name="Williams A.H."/>
            <person name="Henares B.M."/>
        </authorList>
    </citation>
    <scope>NUCLEOTIDE SEQUENCE</scope>
    <source>
        <strain evidence="7">Al4</strain>
    </source>
</reference>
<dbReference type="AlphaFoldDB" id="A0A8H7MFS3"/>
<keyword evidence="5" id="KW-0472">Membrane</keyword>
<feature type="compositionally biased region" description="Acidic residues" evidence="4">
    <location>
        <begin position="90"/>
        <end position="107"/>
    </location>
</feature>
<dbReference type="GO" id="GO:0008270">
    <property type="term" value="F:zinc ion binding"/>
    <property type="evidence" value="ECO:0007669"/>
    <property type="project" value="UniProtKB-KW"/>
</dbReference>
<keyword evidence="3" id="KW-0862">Zinc</keyword>